<reference evidence="1" key="2">
    <citation type="submission" date="2025-09" db="UniProtKB">
        <authorList>
            <consortium name="EnsemblPlants"/>
        </authorList>
    </citation>
    <scope>IDENTIFICATION</scope>
</reference>
<dbReference type="Proteomes" id="UP001732700">
    <property type="component" value="Chromosome 4D"/>
</dbReference>
<reference evidence="1" key="1">
    <citation type="submission" date="2021-05" db="EMBL/GenBank/DDBJ databases">
        <authorList>
            <person name="Scholz U."/>
            <person name="Mascher M."/>
            <person name="Fiebig A."/>
        </authorList>
    </citation>
    <scope>NUCLEOTIDE SEQUENCE [LARGE SCALE GENOMIC DNA]</scope>
</reference>
<organism evidence="1 2">
    <name type="scientific">Avena sativa</name>
    <name type="common">Oat</name>
    <dbReference type="NCBI Taxonomy" id="4498"/>
    <lineage>
        <taxon>Eukaryota</taxon>
        <taxon>Viridiplantae</taxon>
        <taxon>Streptophyta</taxon>
        <taxon>Embryophyta</taxon>
        <taxon>Tracheophyta</taxon>
        <taxon>Spermatophyta</taxon>
        <taxon>Magnoliopsida</taxon>
        <taxon>Liliopsida</taxon>
        <taxon>Poales</taxon>
        <taxon>Poaceae</taxon>
        <taxon>BOP clade</taxon>
        <taxon>Pooideae</taxon>
        <taxon>Poodae</taxon>
        <taxon>Poeae</taxon>
        <taxon>Poeae Chloroplast Group 1 (Aveneae type)</taxon>
        <taxon>Aveninae</taxon>
        <taxon>Avena</taxon>
    </lineage>
</organism>
<sequence length="974" mass="108219">MMSPTSTKLDKLRLLLLVVSFSTIHGQAVRRPGSHAIGIRSTACLPRERDALLAFKRGFTSDPAGQLASWRLRGGQEEDCCRWRGVWCSNRTGHVVGIHLPNTHADDCTGIDCAQTALVGHISPSLLSLQHLSHLDLSVQLLQGRTGRVPSFLGSLSSLRYLNLSCVPFSGSLPPQIGNLSNLHHLDLSQSYSAYYLLGSIVPTYSTDISWLGRLTSLRYLDMESVDLSMVADWPHVVNMIPSLRILYLSQCSLQSANQSLPQYLNLTNLEELDLFGNNFSQPIASCWFWNITSLRYLGLRFTNLYGPIPNTLGDLKSLQTFGLSTNTIGSMTSSSMRNLCNLEILDIRNSLLDENIGDILERLPRCSPNKLRELYLAHNNIKGILPSWIREFESIAVLDLSHNLLTGPLPSEIGVLNHLTYLGLSSNNFGGILTQDHFANLSSLRYIDLSHASVNITVDLDWQPPFILEAAFFASCQMGPMFPPWLKWQVGLSYLDISSTGITDRLPEWFCTTFASISFLDISNNEISGILPTNMEVMTSLEELYLDSNKISGQIPRLPAILGILDISNNSFSGPLPVSFCKLRELVILDLSNNLLEGAFPRCFEPRKVKTLILSNNGLSGMLPPFLRRCKDLSVLDLSWNKFSGRLPMWIGDSVSLQILQLSHNMFSQSIPATIANLSNLFHLDIAGNSLSGFIPRQLSNLTGFTHMGAPSFLPPSLSVSVITKGQELHYSDGFFDRMVTIDLSSNFLTGGIPKEIDTLDAVINLNLSWNELSGRISDKIGVITSLQSLDLSRNKFYGEIPASLSNLTYLSRLDLSYNDLTGGIPSEGQLDTLYLEYPSMYDGNNGLCGPPLRKNCSSNNTPRKDVQKTIDRYSDQMFFYFGITIGYVTGLWLVFCAMLFKKHGGILISASLTRYTINCMCLSLSLGKYLRFLKLVGKIGSKSIGDRVLQNKFCIPTWSIEKCKIVSWKNKE</sequence>
<evidence type="ECO:0000313" key="2">
    <source>
        <dbReference type="Proteomes" id="UP001732700"/>
    </source>
</evidence>
<name>A0ACD5XA12_AVESA</name>
<keyword evidence="2" id="KW-1185">Reference proteome</keyword>
<evidence type="ECO:0000313" key="1">
    <source>
        <dbReference type="EnsemblPlants" id="AVESA.00010b.r2.4DG0761640.1.CDS.1"/>
    </source>
</evidence>
<accession>A0ACD5XA12</accession>
<proteinExistence type="predicted"/>
<protein>
    <submittedName>
        <fullName evidence="1">Uncharacterized protein</fullName>
    </submittedName>
</protein>
<dbReference type="EnsemblPlants" id="AVESA.00010b.r2.4DG0761640.1">
    <property type="protein sequence ID" value="AVESA.00010b.r2.4DG0761640.1.CDS.1"/>
    <property type="gene ID" value="AVESA.00010b.r2.4DG0761640"/>
</dbReference>